<accession>A0A820AL61</accession>
<dbReference type="AlphaFoldDB" id="A0A820AL61"/>
<dbReference type="EMBL" id="CAJOAY010008624">
    <property type="protein sequence ID" value="CAF4189929.1"/>
    <property type="molecule type" value="Genomic_DNA"/>
</dbReference>
<evidence type="ECO:0000313" key="2">
    <source>
        <dbReference type="Proteomes" id="UP000663881"/>
    </source>
</evidence>
<proteinExistence type="predicted"/>
<reference evidence="1" key="1">
    <citation type="submission" date="2021-02" db="EMBL/GenBank/DDBJ databases">
        <authorList>
            <person name="Nowell W R."/>
        </authorList>
    </citation>
    <scope>NUCLEOTIDE SEQUENCE</scope>
</reference>
<organism evidence="1 2">
    <name type="scientific">Adineta steineri</name>
    <dbReference type="NCBI Taxonomy" id="433720"/>
    <lineage>
        <taxon>Eukaryota</taxon>
        <taxon>Metazoa</taxon>
        <taxon>Spiralia</taxon>
        <taxon>Gnathifera</taxon>
        <taxon>Rotifera</taxon>
        <taxon>Eurotatoria</taxon>
        <taxon>Bdelloidea</taxon>
        <taxon>Adinetida</taxon>
        <taxon>Adinetidae</taxon>
        <taxon>Adineta</taxon>
    </lineage>
</organism>
<comment type="caution">
    <text evidence="1">The sequence shown here is derived from an EMBL/GenBank/DDBJ whole genome shotgun (WGS) entry which is preliminary data.</text>
</comment>
<sequence length="834" mass="89210">MTSSLRTSTDDVSNIRTVTLTSTNNLNTVTTNLEEFKDNIPSTINIESKTSILPEILIDFKTDSTLVSGSVMSSNKPDIKINHDESTTFQTVVDTVLNSMDSSSSSQSIALIDILDRTTKTFNDQIISTREQTNELSTIHDKITTSFTPIPQSTNIRDASALSTPSMISLSSTHILTESSTYTSTILTNTDQSSILISSLFGSISPIADATMSTNIESSSSQKNTVLSTESDSTSINSFTINLSTSSAATTLLQTIVASSISSTLKTLFNDDISTIQITSSTQSSLLTTNSSISAIATLSPSGANTDTNNFVEEVSSESNTQSSQNNFETTTSTLKIFFDRSTPFTSSQSINLHSTVYNDHSKDISEQITFFTTLSSISAIEISTSSVPNIISTANDLSTSKSFTTTTTDLLSSVVNLERTTEPYTNQDTKSSFKLPKDAITHTELSSTERTTLSDKIDVLSSSISSPTDSRSALIQSSTSDQVNNKLITTTELPISDTVGKISTNTLKSSDLFDLQTTISKLNTETTTVYTTSTSTNSLTINLSTSSAATSPLQTTVVSSISSTSETLFKNDMSTIQSTPSTQSSLSTTNSSNSAIVTLSQSEANTDTTTAHVINSISSSISNNFVDRSSQNNFETTTSTLEISFDHSKDILEQITSSTTLSSLLAVEISTSIVPNTIHTANDLSTSENLLSFISNLEKTTDLYTNQDTVSSAQLSKDAITHIQLSSTETTTLSDKIDIISSSTSPPIDSPSVLMQSSSSEQVNNKLITIPDTVDKISTNTLKSSDHFSSLSNTTITTTDSKTTDKLTYYQTETSPSILIASTEILNITSVAP</sequence>
<protein>
    <submittedName>
        <fullName evidence="1">Uncharacterized protein</fullName>
    </submittedName>
</protein>
<name>A0A820AL61_9BILA</name>
<gene>
    <name evidence="1" type="ORF">OKA104_LOCUS40376</name>
</gene>
<dbReference type="Proteomes" id="UP000663881">
    <property type="component" value="Unassembled WGS sequence"/>
</dbReference>
<evidence type="ECO:0000313" key="1">
    <source>
        <dbReference type="EMBL" id="CAF4189929.1"/>
    </source>
</evidence>